<protein>
    <submittedName>
        <fullName evidence="15">PTS transporter subunit EIIC</fullName>
    </submittedName>
</protein>
<feature type="transmembrane region" description="Helical" evidence="12">
    <location>
        <begin position="267"/>
        <end position="289"/>
    </location>
</feature>
<dbReference type="Pfam" id="PF02378">
    <property type="entry name" value="PTS_EIIC"/>
    <property type="match status" value="1"/>
</dbReference>
<keyword evidence="4" id="KW-0762">Sugar transport</keyword>
<dbReference type="InterPro" id="IPR018113">
    <property type="entry name" value="PTrfase_EIIB_Cys"/>
</dbReference>
<proteinExistence type="predicted"/>
<dbReference type="InterPro" id="IPR036878">
    <property type="entry name" value="Glu_permease_IIB"/>
</dbReference>
<feature type="transmembrane region" description="Helical" evidence="12">
    <location>
        <begin position="349"/>
        <end position="369"/>
    </location>
</feature>
<feature type="domain" description="PTS EIIB type-1" evidence="13">
    <location>
        <begin position="7"/>
        <end position="90"/>
    </location>
</feature>
<gene>
    <name evidence="15" type="ORF">NRE15_05005</name>
</gene>
<evidence type="ECO:0000256" key="7">
    <source>
        <dbReference type="ARBA" id="ARBA00022692"/>
    </source>
</evidence>
<evidence type="ECO:0000256" key="1">
    <source>
        <dbReference type="ARBA" id="ARBA00004651"/>
    </source>
</evidence>
<dbReference type="PANTHER" id="PTHR30175">
    <property type="entry name" value="PHOSPHOTRANSFERASE SYSTEM TRANSPORT PROTEIN"/>
    <property type="match status" value="1"/>
</dbReference>
<dbReference type="CDD" id="cd00212">
    <property type="entry name" value="PTS_IIB_glc"/>
    <property type="match status" value="1"/>
</dbReference>
<dbReference type="InterPro" id="IPR003352">
    <property type="entry name" value="PTS_EIIC"/>
</dbReference>
<evidence type="ECO:0000256" key="12">
    <source>
        <dbReference type="SAM" id="Phobius"/>
    </source>
</evidence>
<evidence type="ECO:0000256" key="8">
    <source>
        <dbReference type="ARBA" id="ARBA00022777"/>
    </source>
</evidence>
<dbReference type="EMBL" id="CP102453">
    <property type="protein sequence ID" value="UUX35006.1"/>
    <property type="molecule type" value="Genomic_DNA"/>
</dbReference>
<evidence type="ECO:0000256" key="9">
    <source>
        <dbReference type="ARBA" id="ARBA00022989"/>
    </source>
</evidence>
<keyword evidence="16" id="KW-1185">Reference proteome</keyword>
<keyword evidence="5" id="KW-0808">Transferase</keyword>
<feature type="transmembrane region" description="Helical" evidence="12">
    <location>
        <begin position="309"/>
        <end position="328"/>
    </location>
</feature>
<keyword evidence="8" id="KW-0418">Kinase</keyword>
<feature type="transmembrane region" description="Helical" evidence="12">
    <location>
        <begin position="235"/>
        <end position="255"/>
    </location>
</feature>
<keyword evidence="10 12" id="KW-0472">Membrane</keyword>
<keyword evidence="9 12" id="KW-1133">Transmembrane helix</keyword>
<sequence length="486" mass="50605">MALSKEERIAQSIFEQIGGKNNTNKIYNCMTRVRIDLKDSDLVDAETLKKVDGVLGVVQDGDNLQVVVGPGTAQKVATQMASMKGEAKGESLNVNADPELTNGRAQGERIASQNKSEIKKKNDTPFKRSLNAIANIFVPLIPAFVGAGIIGGIASIIQNMMTAGTLDPASWNQIFSVLKVIQNGLFGYLNIYVGINAAKAFGATEGLGGVIGGVVYLNGMVADQPILNIFTGNPLAPGQGGIIGVIFAVYILSIVEKQLRKVVPDSLDIIVTPTISLLVVGLLTIYFIMPIAGVISGALVGGITWVLEVGGAFAGFVLGATFLPLVLFGLHQILTPIHIEMIAETGHTLLLPILAMAGAGQVGAALALWVKCRANKQLTNIIKGALPVGILGIGEPLIYAVTLPLGRPFITACIGGGIGGAVIGAIGNIGATAIGPSGIALIPLIDNGMWWGYVLGLLAAYAGGFVVTYFFGVPKEAMEPTELEVL</sequence>
<keyword evidence="6" id="KW-0598">Phosphotransferase system</keyword>
<evidence type="ECO:0000313" key="16">
    <source>
        <dbReference type="Proteomes" id="UP001315967"/>
    </source>
</evidence>
<dbReference type="InterPro" id="IPR013013">
    <property type="entry name" value="PTS_EIIC_1"/>
</dbReference>
<keyword evidence="7 12" id="KW-0812">Transmembrane</keyword>
<dbReference type="PANTHER" id="PTHR30175:SF3">
    <property type="entry name" value="PTS SYSTEM N-ACETYLMURAMIC ACID-SPECIFIC EIIBC COMPONENT"/>
    <property type="match status" value="1"/>
</dbReference>
<feature type="transmembrane region" description="Helical" evidence="12">
    <location>
        <begin position="381"/>
        <end position="402"/>
    </location>
</feature>
<keyword evidence="2" id="KW-0813">Transport</keyword>
<evidence type="ECO:0000256" key="11">
    <source>
        <dbReference type="PROSITE-ProRule" id="PRU00421"/>
    </source>
</evidence>
<evidence type="ECO:0000256" key="4">
    <source>
        <dbReference type="ARBA" id="ARBA00022597"/>
    </source>
</evidence>
<evidence type="ECO:0000256" key="10">
    <source>
        <dbReference type="ARBA" id="ARBA00023136"/>
    </source>
</evidence>
<name>A0ABY5P8C6_9LACT</name>
<evidence type="ECO:0000259" key="14">
    <source>
        <dbReference type="PROSITE" id="PS51103"/>
    </source>
</evidence>
<feature type="transmembrane region" description="Helical" evidence="12">
    <location>
        <begin position="450"/>
        <end position="471"/>
    </location>
</feature>
<reference evidence="15 16" key="1">
    <citation type="submission" date="2022-08" db="EMBL/GenBank/DDBJ databases">
        <title>Aerococcaceae sp. nov isolated from spoiled eye mask.</title>
        <authorList>
            <person name="Zhou G."/>
            <person name="Xie X.-B."/>
            <person name="Shi Q.-S."/>
            <person name="Wang Y.-S."/>
            <person name="Wen X."/>
            <person name="Peng H."/>
            <person name="Yang X.-J."/>
            <person name="Tao H.-B."/>
            <person name="Huang X.-M."/>
        </authorList>
    </citation>
    <scope>NUCLEOTIDE SEQUENCE [LARGE SCALE GENOMIC DNA]</scope>
    <source>
        <strain evidence="16">DM20194951</strain>
    </source>
</reference>
<feature type="transmembrane region" description="Helical" evidence="12">
    <location>
        <begin position="409"/>
        <end position="430"/>
    </location>
</feature>
<dbReference type="InterPro" id="IPR050558">
    <property type="entry name" value="PTS_Sugar-Specific_Components"/>
</dbReference>
<keyword evidence="3" id="KW-1003">Cell membrane</keyword>
<evidence type="ECO:0000256" key="3">
    <source>
        <dbReference type="ARBA" id="ARBA00022475"/>
    </source>
</evidence>
<comment type="subcellular location">
    <subcellularLocation>
        <location evidence="1">Cell membrane</location>
        <topology evidence="1">Multi-pass membrane protein</topology>
    </subcellularLocation>
</comment>
<dbReference type="PROSITE" id="PS51103">
    <property type="entry name" value="PTS_EIIC_TYPE_1"/>
    <property type="match status" value="1"/>
</dbReference>
<feature type="active site" description="Phosphocysteine intermediate; for EIIB activity" evidence="11">
    <location>
        <position position="29"/>
    </location>
</feature>
<dbReference type="InterPro" id="IPR001996">
    <property type="entry name" value="PTS_IIB_1"/>
</dbReference>
<organism evidence="15 16">
    <name type="scientific">Fundicoccus culcitae</name>
    <dbReference type="NCBI Taxonomy" id="2969821"/>
    <lineage>
        <taxon>Bacteria</taxon>
        <taxon>Bacillati</taxon>
        <taxon>Bacillota</taxon>
        <taxon>Bacilli</taxon>
        <taxon>Lactobacillales</taxon>
        <taxon>Aerococcaceae</taxon>
        <taxon>Fundicoccus</taxon>
    </lineage>
</organism>
<evidence type="ECO:0000259" key="13">
    <source>
        <dbReference type="PROSITE" id="PS51098"/>
    </source>
</evidence>
<evidence type="ECO:0000256" key="2">
    <source>
        <dbReference type="ARBA" id="ARBA00022448"/>
    </source>
</evidence>
<dbReference type="Proteomes" id="UP001315967">
    <property type="component" value="Chromosome"/>
</dbReference>
<feature type="transmembrane region" description="Helical" evidence="12">
    <location>
        <begin position="136"/>
        <end position="157"/>
    </location>
</feature>
<evidence type="ECO:0000256" key="6">
    <source>
        <dbReference type="ARBA" id="ARBA00022683"/>
    </source>
</evidence>
<evidence type="ECO:0000313" key="15">
    <source>
        <dbReference type="EMBL" id="UUX35006.1"/>
    </source>
</evidence>
<dbReference type="Pfam" id="PF00367">
    <property type="entry name" value="PTS_EIIB"/>
    <property type="match status" value="1"/>
</dbReference>
<dbReference type="RefSeq" id="WP_313794498.1">
    <property type="nucleotide sequence ID" value="NZ_CP102453.1"/>
</dbReference>
<accession>A0ABY5P8C6</accession>
<dbReference type="PROSITE" id="PS51098">
    <property type="entry name" value="PTS_EIIB_TYPE_1"/>
    <property type="match status" value="1"/>
</dbReference>
<evidence type="ECO:0000256" key="5">
    <source>
        <dbReference type="ARBA" id="ARBA00022679"/>
    </source>
</evidence>
<dbReference type="Gene3D" id="3.30.1360.60">
    <property type="entry name" value="Glucose permease domain IIB"/>
    <property type="match status" value="1"/>
</dbReference>
<dbReference type="SUPFAM" id="SSF55604">
    <property type="entry name" value="Glucose permease domain IIB"/>
    <property type="match status" value="1"/>
</dbReference>
<feature type="domain" description="PTS EIIC type-1" evidence="14">
    <location>
        <begin position="131"/>
        <end position="486"/>
    </location>
</feature>